<accession>A0AAE0CKL3</accession>
<dbReference type="PANTHER" id="PTHR46951">
    <property type="entry name" value="BED-TYPE DOMAIN-CONTAINING PROTEIN"/>
    <property type="match status" value="1"/>
</dbReference>
<name>A0AAE0CKL3_9ROSI</name>
<dbReference type="AlphaFoldDB" id="A0AAE0CKL3"/>
<dbReference type="Proteomes" id="UP001280121">
    <property type="component" value="Unassembled WGS sequence"/>
</dbReference>
<comment type="caution">
    <text evidence="2">The sequence shown here is derived from an EMBL/GenBank/DDBJ whole genome shotgun (WGS) entry which is preliminary data.</text>
</comment>
<sequence length="118" mass="13089">MTSLLDNSDAHNTAGNVNVSSAASNASSVPIGRKQKSNDVGWEFGILIDEKNQDKVKCILCEKVFSRGGYRLKEHVANIQGNVAPCRKASKNNQLKCKQALMDAKNKKKKTRKKMKKR</sequence>
<protein>
    <recommendedName>
        <fullName evidence="4">BED-type domain-containing protein</fullName>
    </recommendedName>
</protein>
<evidence type="ECO:0000256" key="1">
    <source>
        <dbReference type="SAM" id="MobiDB-lite"/>
    </source>
</evidence>
<evidence type="ECO:0000313" key="3">
    <source>
        <dbReference type="Proteomes" id="UP001280121"/>
    </source>
</evidence>
<feature type="compositionally biased region" description="Polar residues" evidence="1">
    <location>
        <begin position="1"/>
        <end position="15"/>
    </location>
</feature>
<gene>
    <name evidence="2" type="ORF">Ddye_014511</name>
</gene>
<evidence type="ECO:0008006" key="4">
    <source>
        <dbReference type="Google" id="ProtNLM"/>
    </source>
</evidence>
<organism evidence="2 3">
    <name type="scientific">Dipteronia dyeriana</name>
    <dbReference type="NCBI Taxonomy" id="168575"/>
    <lineage>
        <taxon>Eukaryota</taxon>
        <taxon>Viridiplantae</taxon>
        <taxon>Streptophyta</taxon>
        <taxon>Embryophyta</taxon>
        <taxon>Tracheophyta</taxon>
        <taxon>Spermatophyta</taxon>
        <taxon>Magnoliopsida</taxon>
        <taxon>eudicotyledons</taxon>
        <taxon>Gunneridae</taxon>
        <taxon>Pentapetalae</taxon>
        <taxon>rosids</taxon>
        <taxon>malvids</taxon>
        <taxon>Sapindales</taxon>
        <taxon>Sapindaceae</taxon>
        <taxon>Hippocastanoideae</taxon>
        <taxon>Acereae</taxon>
        <taxon>Dipteronia</taxon>
    </lineage>
</organism>
<feature type="compositionally biased region" description="Low complexity" evidence="1">
    <location>
        <begin position="16"/>
        <end position="29"/>
    </location>
</feature>
<keyword evidence="3" id="KW-1185">Reference proteome</keyword>
<dbReference type="EMBL" id="JANJYI010000004">
    <property type="protein sequence ID" value="KAK2654655.1"/>
    <property type="molecule type" value="Genomic_DNA"/>
</dbReference>
<reference evidence="2" key="1">
    <citation type="journal article" date="2023" name="Plant J.">
        <title>Genome sequences and population genomics provide insights into the demographic history, inbreeding, and mutation load of two 'living fossil' tree species of Dipteronia.</title>
        <authorList>
            <person name="Feng Y."/>
            <person name="Comes H.P."/>
            <person name="Chen J."/>
            <person name="Zhu S."/>
            <person name="Lu R."/>
            <person name="Zhang X."/>
            <person name="Li P."/>
            <person name="Qiu J."/>
            <person name="Olsen K.M."/>
            <person name="Qiu Y."/>
        </authorList>
    </citation>
    <scope>NUCLEOTIDE SEQUENCE</scope>
    <source>
        <strain evidence="2">KIB01</strain>
    </source>
</reference>
<evidence type="ECO:0000313" key="2">
    <source>
        <dbReference type="EMBL" id="KAK2654655.1"/>
    </source>
</evidence>
<feature type="region of interest" description="Disordered" evidence="1">
    <location>
        <begin position="1"/>
        <end position="35"/>
    </location>
</feature>
<dbReference type="PANTHER" id="PTHR46951:SF2">
    <property type="entry name" value="BED-TYPE DOMAIN-CONTAINING PROTEIN"/>
    <property type="match status" value="1"/>
</dbReference>
<proteinExistence type="predicted"/>